<accession>A0A552L079</accession>
<proteinExistence type="predicted"/>
<name>A0A552L079_9CHRO</name>
<sequence length="257" mass="29558">MNPSKELTHITLVEEAHNVLKNVASKGSEEGGTSDVKAKAVQSFCNMLAEVRAYIAHQLRDTHDREAIANAMIMSEEQRDFLGKCETGRAAIFYTGLQKATFIDVPVYKDPAPPTYEGKSSIENCYRGFDENFSRQQSDEEVRVYMSRFGVVKGKMINCFLCTDPCEYRDDILRLAEESKDEFNEAWKSFKKAKNKTESMKNLARLILKVTNIEEEKSLYMAWCYTQEVAYRCRINDLNQSHKNSFIKSFKEVICKE</sequence>
<organism evidence="1 2">
    <name type="scientific">Microcystis flos-aquae Mf_QC_C_20070823_S10D</name>
    <dbReference type="NCBI Taxonomy" id="2486236"/>
    <lineage>
        <taxon>Bacteria</taxon>
        <taxon>Bacillati</taxon>
        <taxon>Cyanobacteriota</taxon>
        <taxon>Cyanophyceae</taxon>
        <taxon>Oscillatoriophycideae</taxon>
        <taxon>Chroococcales</taxon>
        <taxon>Microcystaceae</taxon>
        <taxon>Microcystis</taxon>
    </lineage>
</organism>
<gene>
    <name evidence="1" type="ORF">EWV45_07325</name>
</gene>
<dbReference type="Proteomes" id="UP000315868">
    <property type="component" value="Unassembled WGS sequence"/>
</dbReference>
<dbReference type="EMBL" id="SFAM01000061">
    <property type="protein sequence ID" value="TRV13585.1"/>
    <property type="molecule type" value="Genomic_DNA"/>
</dbReference>
<evidence type="ECO:0000313" key="2">
    <source>
        <dbReference type="Proteomes" id="UP000315868"/>
    </source>
</evidence>
<dbReference type="AlphaFoldDB" id="A0A552L079"/>
<comment type="caution">
    <text evidence="1">The sequence shown here is derived from an EMBL/GenBank/DDBJ whole genome shotgun (WGS) entry which is preliminary data.</text>
</comment>
<protein>
    <submittedName>
        <fullName evidence="1">Uncharacterized protein</fullName>
    </submittedName>
</protein>
<evidence type="ECO:0000313" key="1">
    <source>
        <dbReference type="EMBL" id="TRV13585.1"/>
    </source>
</evidence>
<reference evidence="1 2" key="1">
    <citation type="submission" date="2019-01" db="EMBL/GenBank/DDBJ databases">
        <title>Coherence of Microcystis species and biogeography revealed through population genomics.</title>
        <authorList>
            <person name="Perez-Carrascal O.M."/>
            <person name="Terrat Y."/>
            <person name="Giani A."/>
            <person name="Fortin N."/>
            <person name="Tromas N."/>
            <person name="Shapiro B.J."/>
        </authorList>
    </citation>
    <scope>NUCLEOTIDE SEQUENCE [LARGE SCALE GENOMIC DNA]</scope>
    <source>
        <strain evidence="1">Mf_QC_C_20070823_S10D</strain>
    </source>
</reference>